<comment type="caution">
    <text evidence="4">The sequence shown here is derived from an EMBL/GenBank/DDBJ whole genome shotgun (WGS) entry which is preliminary data.</text>
</comment>
<name>A0A0V8J8J7_9BACL</name>
<sequence length="245" mass="28357">MGYFFILLYLIIVGLVIEIASTLLVFTGLKKSISRYQVISMLTGTGFTTDESKLIIDHPLRRKISAFLILFGAFSLAVIISSISNILSNDFKTTELMVISSSLLVLLFILKIPQIRHFFSKTIEEETKDSYPLSELPIKDVLYFDKDDFITTLEVRDDFHYVGKKVHTLIKRGEDVHIILLIRGDMPIRENLYEQEIQEGDRLIVYGNEPLIRSKFFEEEEKPKDKEESRHDQRPQEPKDPEAKL</sequence>
<dbReference type="Proteomes" id="UP000054099">
    <property type="component" value="Unassembled WGS sequence"/>
</dbReference>
<proteinExistence type="predicted"/>
<dbReference type="InterPro" id="IPR006037">
    <property type="entry name" value="RCK_C"/>
</dbReference>
<dbReference type="SUPFAM" id="SSF116726">
    <property type="entry name" value="TrkA C-terminal domain-like"/>
    <property type="match status" value="1"/>
</dbReference>
<dbReference type="RefSeq" id="WP_061972087.1">
    <property type="nucleotide sequence ID" value="NZ_FMAV01000002.1"/>
</dbReference>
<reference evidence="4 5" key="1">
    <citation type="journal article" date="2014" name="Antonie Van Leeuwenhoek">
        <title>Fictibacillus enclensis sp. nov., isolated from marine sediment.</title>
        <authorList>
            <person name="Dastager S.G."/>
            <person name="Mawlankar R."/>
            <person name="Srinivasan K."/>
            <person name="Tang S.K."/>
            <person name="Lee J.C."/>
            <person name="Ramana V.V."/>
            <person name="Shouche Y.S."/>
        </authorList>
    </citation>
    <scope>NUCLEOTIDE SEQUENCE [LARGE SCALE GENOMIC DNA]</scope>
    <source>
        <strain evidence="4 5">NIO-1003</strain>
    </source>
</reference>
<feature type="region of interest" description="Disordered" evidence="1">
    <location>
        <begin position="216"/>
        <end position="245"/>
    </location>
</feature>
<dbReference type="AlphaFoldDB" id="A0A0V8J8J7"/>
<evidence type="ECO:0000259" key="3">
    <source>
        <dbReference type="PROSITE" id="PS51202"/>
    </source>
</evidence>
<evidence type="ECO:0000256" key="2">
    <source>
        <dbReference type="SAM" id="Phobius"/>
    </source>
</evidence>
<protein>
    <recommendedName>
        <fullName evidence="3">RCK C-terminal domain-containing protein</fullName>
    </recommendedName>
</protein>
<gene>
    <name evidence="4" type="ORF">AS030_12000</name>
</gene>
<dbReference type="OrthoDB" id="369355at2"/>
<evidence type="ECO:0000313" key="5">
    <source>
        <dbReference type="Proteomes" id="UP000054099"/>
    </source>
</evidence>
<keyword evidence="2" id="KW-1133">Transmembrane helix</keyword>
<feature type="transmembrane region" description="Helical" evidence="2">
    <location>
        <begin position="64"/>
        <end position="84"/>
    </location>
</feature>
<dbReference type="PROSITE" id="PS51202">
    <property type="entry name" value="RCK_C"/>
    <property type="match status" value="1"/>
</dbReference>
<keyword evidence="2" id="KW-0472">Membrane</keyword>
<dbReference type="GO" id="GO:0008324">
    <property type="term" value="F:monoatomic cation transmembrane transporter activity"/>
    <property type="evidence" value="ECO:0007669"/>
    <property type="project" value="InterPro"/>
</dbReference>
<feature type="domain" description="RCK C-terminal" evidence="3">
    <location>
        <begin position="136"/>
        <end position="222"/>
    </location>
</feature>
<accession>A0A0V8J8J7</accession>
<dbReference type="InterPro" id="IPR036721">
    <property type="entry name" value="RCK_C_sf"/>
</dbReference>
<dbReference type="EMBL" id="LNQN01000002">
    <property type="protein sequence ID" value="KSU83291.1"/>
    <property type="molecule type" value="Genomic_DNA"/>
</dbReference>
<dbReference type="GO" id="GO:0006813">
    <property type="term" value="P:potassium ion transport"/>
    <property type="evidence" value="ECO:0007669"/>
    <property type="project" value="InterPro"/>
</dbReference>
<dbReference type="Gene3D" id="3.30.70.1450">
    <property type="entry name" value="Regulator of K+ conductance, C-terminal domain"/>
    <property type="match status" value="1"/>
</dbReference>
<keyword evidence="5" id="KW-1185">Reference proteome</keyword>
<evidence type="ECO:0000313" key="4">
    <source>
        <dbReference type="EMBL" id="KSU83291.1"/>
    </source>
</evidence>
<organism evidence="4 5">
    <name type="scientific">Fictibacillus enclensis</name>
    <dbReference type="NCBI Taxonomy" id="1017270"/>
    <lineage>
        <taxon>Bacteria</taxon>
        <taxon>Bacillati</taxon>
        <taxon>Bacillota</taxon>
        <taxon>Bacilli</taxon>
        <taxon>Bacillales</taxon>
        <taxon>Fictibacillaceae</taxon>
        <taxon>Fictibacillus</taxon>
    </lineage>
</organism>
<keyword evidence="2" id="KW-0812">Transmembrane</keyword>
<evidence type="ECO:0000256" key="1">
    <source>
        <dbReference type="SAM" id="MobiDB-lite"/>
    </source>
</evidence>
<feature type="transmembrane region" description="Helical" evidence="2">
    <location>
        <begin position="96"/>
        <end position="113"/>
    </location>
</feature>
<feature type="transmembrane region" description="Helical" evidence="2">
    <location>
        <begin position="6"/>
        <end position="26"/>
    </location>
</feature>